<dbReference type="EMBL" id="BAABME010008212">
    <property type="protein sequence ID" value="GAA0172618.1"/>
    <property type="molecule type" value="Genomic_DNA"/>
</dbReference>
<dbReference type="AlphaFoldDB" id="A0AAV3RBG3"/>
<protein>
    <recommendedName>
        <fullName evidence="1">Retrotransposon gag domain-containing protein</fullName>
    </recommendedName>
</protein>
<evidence type="ECO:0000313" key="3">
    <source>
        <dbReference type="Proteomes" id="UP001454036"/>
    </source>
</evidence>
<evidence type="ECO:0000259" key="1">
    <source>
        <dbReference type="Pfam" id="PF03732"/>
    </source>
</evidence>
<sequence length="206" mass="23039">MAVPAPNAIGLHVDSPIQALDFIKDLETIFEPMEQELMQLNQGGRTIDEYAKRFNEPCRLLLDEHTSEKKKIERFHDGMILDIRSRLSLMTFSSFHELKNASLKDASSSSSAFRPVQFVRGELQGGRGGRIRGRGNQGLGVRSSQGNIGAGHGWMFTVIQEEAQNSPKVVTCTQSLFGRKVKVLFYSGATHSFLSTRFSHYIPIPR</sequence>
<reference evidence="2 3" key="1">
    <citation type="submission" date="2024-01" db="EMBL/GenBank/DDBJ databases">
        <title>The complete chloroplast genome sequence of Lithospermum erythrorhizon: insights into the phylogenetic relationship among Boraginaceae species and the maternal lineages of purple gromwells.</title>
        <authorList>
            <person name="Okada T."/>
            <person name="Watanabe K."/>
        </authorList>
    </citation>
    <scope>NUCLEOTIDE SEQUENCE [LARGE SCALE GENOMIC DNA]</scope>
</reference>
<dbReference type="InterPro" id="IPR005162">
    <property type="entry name" value="Retrotrans_gag_dom"/>
</dbReference>
<organism evidence="2 3">
    <name type="scientific">Lithospermum erythrorhizon</name>
    <name type="common">Purple gromwell</name>
    <name type="synonym">Lithospermum officinale var. erythrorhizon</name>
    <dbReference type="NCBI Taxonomy" id="34254"/>
    <lineage>
        <taxon>Eukaryota</taxon>
        <taxon>Viridiplantae</taxon>
        <taxon>Streptophyta</taxon>
        <taxon>Embryophyta</taxon>
        <taxon>Tracheophyta</taxon>
        <taxon>Spermatophyta</taxon>
        <taxon>Magnoliopsida</taxon>
        <taxon>eudicotyledons</taxon>
        <taxon>Gunneridae</taxon>
        <taxon>Pentapetalae</taxon>
        <taxon>asterids</taxon>
        <taxon>lamiids</taxon>
        <taxon>Boraginales</taxon>
        <taxon>Boraginaceae</taxon>
        <taxon>Boraginoideae</taxon>
        <taxon>Lithospermeae</taxon>
        <taxon>Lithospermum</taxon>
    </lineage>
</organism>
<keyword evidence="3" id="KW-1185">Reference proteome</keyword>
<evidence type="ECO:0000313" key="2">
    <source>
        <dbReference type="EMBL" id="GAA0172618.1"/>
    </source>
</evidence>
<proteinExistence type="predicted"/>
<gene>
    <name evidence="2" type="ORF">LIER_26412</name>
</gene>
<dbReference type="Pfam" id="PF03732">
    <property type="entry name" value="Retrotrans_gag"/>
    <property type="match status" value="1"/>
</dbReference>
<dbReference type="Proteomes" id="UP001454036">
    <property type="component" value="Unassembled WGS sequence"/>
</dbReference>
<name>A0AAV3RBG3_LITER</name>
<comment type="caution">
    <text evidence="2">The sequence shown here is derived from an EMBL/GenBank/DDBJ whole genome shotgun (WGS) entry which is preliminary data.</text>
</comment>
<accession>A0AAV3RBG3</accession>
<feature type="domain" description="Retrotransposon gag" evidence="1">
    <location>
        <begin position="32"/>
        <end position="79"/>
    </location>
</feature>
<dbReference type="Pfam" id="PF08284">
    <property type="entry name" value="RVP_2"/>
    <property type="match status" value="1"/>
</dbReference>